<dbReference type="Gene3D" id="2.60.120.10">
    <property type="entry name" value="Jelly Rolls"/>
    <property type="match status" value="2"/>
</dbReference>
<comment type="caution">
    <text evidence="21">The sequence shown here is derived from an EMBL/GenBank/DDBJ whole genome shotgun (WGS) entry which is preliminary data.</text>
</comment>
<evidence type="ECO:0000256" key="3">
    <source>
        <dbReference type="ARBA" id="ARBA00022527"/>
    </source>
</evidence>
<keyword evidence="17" id="KW-1133">Transmembrane helix</keyword>
<dbReference type="EMBL" id="CAMXCT030000380">
    <property type="protein sequence ID" value="CAL4765319.1"/>
    <property type="molecule type" value="Genomic_DNA"/>
</dbReference>
<dbReference type="PROSITE" id="PS00889">
    <property type="entry name" value="CNMP_BINDING_2"/>
    <property type="match status" value="1"/>
</dbReference>
<evidence type="ECO:0000256" key="17">
    <source>
        <dbReference type="SAM" id="Phobius"/>
    </source>
</evidence>
<evidence type="ECO:0000256" key="11">
    <source>
        <dbReference type="ARBA" id="ARBA00022786"/>
    </source>
</evidence>
<keyword evidence="12" id="KW-0862">Zinc</keyword>
<keyword evidence="2" id="KW-0963">Cytoplasm</keyword>
<dbReference type="AlphaFoldDB" id="A0A9P1FL46"/>
<dbReference type="EMBL" id="CAMXCT020000380">
    <property type="protein sequence ID" value="CAL1131382.1"/>
    <property type="molecule type" value="Genomic_DNA"/>
</dbReference>
<dbReference type="Gene3D" id="1.10.510.10">
    <property type="entry name" value="Transferase(Phosphotransferase) domain 1"/>
    <property type="match status" value="1"/>
</dbReference>
<keyword evidence="3" id="KW-0723">Serine/threonine-protein kinase</keyword>
<dbReference type="InterPro" id="IPR014710">
    <property type="entry name" value="RmlC-like_jellyroll"/>
</dbReference>
<evidence type="ECO:0000256" key="10">
    <source>
        <dbReference type="ARBA" id="ARBA00022777"/>
    </source>
</evidence>
<feature type="domain" description="Protein kinase" evidence="18">
    <location>
        <begin position="887"/>
        <end position="1177"/>
    </location>
</feature>
<keyword evidence="6" id="KW-0479">Metal-binding</keyword>
<dbReference type="GO" id="GO:0005524">
    <property type="term" value="F:ATP binding"/>
    <property type="evidence" value="ECO:0007669"/>
    <property type="project" value="UniProtKB-KW"/>
</dbReference>
<dbReference type="GO" id="GO:0030553">
    <property type="term" value="F:cGMP binding"/>
    <property type="evidence" value="ECO:0007669"/>
    <property type="project" value="UniProtKB-KW"/>
</dbReference>
<keyword evidence="13" id="KW-0067">ATP-binding</keyword>
<dbReference type="InterPro" id="IPR008271">
    <property type="entry name" value="Ser/Thr_kinase_AS"/>
</dbReference>
<dbReference type="Pfam" id="PF26200">
    <property type="entry name" value="Rcat_RNF216"/>
    <property type="match status" value="1"/>
</dbReference>
<evidence type="ECO:0000256" key="15">
    <source>
        <dbReference type="ARBA" id="ARBA00022992"/>
    </source>
</evidence>
<keyword evidence="23" id="KW-1185">Reference proteome</keyword>
<organism evidence="21">
    <name type="scientific">Cladocopium goreaui</name>
    <dbReference type="NCBI Taxonomy" id="2562237"/>
    <lineage>
        <taxon>Eukaryota</taxon>
        <taxon>Sar</taxon>
        <taxon>Alveolata</taxon>
        <taxon>Dinophyceae</taxon>
        <taxon>Suessiales</taxon>
        <taxon>Symbiodiniaceae</taxon>
        <taxon>Cladocopium</taxon>
    </lineage>
</organism>
<evidence type="ECO:0000256" key="7">
    <source>
        <dbReference type="ARBA" id="ARBA00022737"/>
    </source>
</evidence>
<evidence type="ECO:0000256" key="14">
    <source>
        <dbReference type="ARBA" id="ARBA00022842"/>
    </source>
</evidence>
<evidence type="ECO:0000256" key="6">
    <source>
        <dbReference type="ARBA" id="ARBA00022723"/>
    </source>
</evidence>
<dbReference type="InterPro" id="IPR011009">
    <property type="entry name" value="Kinase-like_dom_sf"/>
</dbReference>
<dbReference type="OrthoDB" id="100546at2759"/>
<dbReference type="PANTHER" id="PTHR24353">
    <property type="entry name" value="CYCLIC NUCLEOTIDE-DEPENDENT PROTEIN KINASE"/>
    <property type="match status" value="1"/>
</dbReference>
<keyword evidence="15" id="KW-0142">cGMP-binding</keyword>
<keyword evidence="4" id="KW-0140">cGMP</keyword>
<dbReference type="Pfam" id="PF00027">
    <property type="entry name" value="cNMP_binding"/>
    <property type="match status" value="1"/>
</dbReference>
<dbReference type="SMART" id="SM00220">
    <property type="entry name" value="S_TKc"/>
    <property type="match status" value="1"/>
</dbReference>
<evidence type="ECO:0000256" key="5">
    <source>
        <dbReference type="ARBA" id="ARBA00022679"/>
    </source>
</evidence>
<keyword evidence="7" id="KW-0677">Repeat</keyword>
<dbReference type="PROSITE" id="PS00888">
    <property type="entry name" value="CNMP_BINDING_1"/>
    <property type="match status" value="1"/>
</dbReference>
<dbReference type="InterPro" id="IPR000719">
    <property type="entry name" value="Prot_kinase_dom"/>
</dbReference>
<dbReference type="GO" id="GO:0005952">
    <property type="term" value="C:cAMP-dependent protein kinase complex"/>
    <property type="evidence" value="ECO:0007669"/>
    <property type="project" value="TreeGrafter"/>
</dbReference>
<protein>
    <recommendedName>
        <fullName evidence="16">cGMP-dependent protein kinase</fullName>
    </recommendedName>
</protein>
<evidence type="ECO:0000256" key="9">
    <source>
        <dbReference type="ARBA" id="ARBA00022771"/>
    </source>
</evidence>
<dbReference type="PROSITE" id="PS51873">
    <property type="entry name" value="TRIAD"/>
    <property type="match status" value="1"/>
</dbReference>
<dbReference type="InterPro" id="IPR000595">
    <property type="entry name" value="cNMP-bd_dom"/>
</dbReference>
<evidence type="ECO:0000256" key="13">
    <source>
        <dbReference type="ARBA" id="ARBA00022840"/>
    </source>
</evidence>
<dbReference type="EMBL" id="CAMXCT010000380">
    <property type="protein sequence ID" value="CAI3978007.1"/>
    <property type="molecule type" value="Genomic_DNA"/>
</dbReference>
<dbReference type="InterPro" id="IPR018488">
    <property type="entry name" value="cNMP-bd_CS"/>
</dbReference>
<dbReference type="PROSITE" id="PS00108">
    <property type="entry name" value="PROTEIN_KINASE_ST"/>
    <property type="match status" value="1"/>
</dbReference>
<proteinExistence type="predicted"/>
<dbReference type="PROSITE" id="PS51257">
    <property type="entry name" value="PROKAR_LIPOPROTEIN"/>
    <property type="match status" value="1"/>
</dbReference>
<dbReference type="InterPro" id="IPR013083">
    <property type="entry name" value="Znf_RING/FYVE/PHD"/>
</dbReference>
<dbReference type="InterPro" id="IPR044066">
    <property type="entry name" value="TRIAD_supradom"/>
</dbReference>
<dbReference type="SUPFAM" id="SSF56112">
    <property type="entry name" value="Protein kinase-like (PK-like)"/>
    <property type="match status" value="1"/>
</dbReference>
<evidence type="ECO:0000313" key="21">
    <source>
        <dbReference type="EMBL" id="CAI3978007.1"/>
    </source>
</evidence>
<keyword evidence="9" id="KW-0863">Zinc-finger</keyword>
<keyword evidence="8" id="KW-0547">Nucleotide-binding</keyword>
<dbReference type="GO" id="GO:0004691">
    <property type="term" value="F:cAMP-dependent protein kinase activity"/>
    <property type="evidence" value="ECO:0007669"/>
    <property type="project" value="TreeGrafter"/>
</dbReference>
<keyword evidence="11" id="KW-0833">Ubl conjugation pathway</keyword>
<evidence type="ECO:0000256" key="2">
    <source>
        <dbReference type="ARBA" id="ARBA00022490"/>
    </source>
</evidence>
<evidence type="ECO:0000256" key="1">
    <source>
        <dbReference type="ARBA" id="ARBA00001946"/>
    </source>
</evidence>
<evidence type="ECO:0000256" key="4">
    <source>
        <dbReference type="ARBA" id="ARBA00022535"/>
    </source>
</evidence>
<dbReference type="PROSITE" id="PS50011">
    <property type="entry name" value="PROTEIN_KINASE_DOM"/>
    <property type="match status" value="1"/>
</dbReference>
<evidence type="ECO:0000313" key="22">
    <source>
        <dbReference type="EMBL" id="CAL4765319.1"/>
    </source>
</evidence>
<feature type="transmembrane region" description="Helical" evidence="17">
    <location>
        <begin position="565"/>
        <end position="586"/>
    </location>
</feature>
<dbReference type="Gene3D" id="3.30.200.20">
    <property type="entry name" value="Phosphorylase Kinase, domain 1"/>
    <property type="match status" value="1"/>
</dbReference>
<reference evidence="22 23" key="2">
    <citation type="submission" date="2024-05" db="EMBL/GenBank/DDBJ databases">
        <authorList>
            <person name="Chen Y."/>
            <person name="Shah S."/>
            <person name="Dougan E. K."/>
            <person name="Thang M."/>
            <person name="Chan C."/>
        </authorList>
    </citation>
    <scope>NUCLEOTIDE SEQUENCE [LARGE SCALE GENOMIC DNA]</scope>
</reference>
<evidence type="ECO:0000259" key="20">
    <source>
        <dbReference type="PROSITE" id="PS51873"/>
    </source>
</evidence>
<evidence type="ECO:0000256" key="12">
    <source>
        <dbReference type="ARBA" id="ARBA00022833"/>
    </source>
</evidence>
<feature type="domain" description="Cyclic nucleotide-binding" evidence="19">
    <location>
        <begin position="744"/>
        <end position="849"/>
    </location>
</feature>
<name>A0A9P1FL46_9DINO</name>
<gene>
    <name evidence="21" type="ORF">C1SCF055_LOCUS6097</name>
</gene>
<dbReference type="PROSITE" id="PS50042">
    <property type="entry name" value="CNMP_BINDING_3"/>
    <property type="match status" value="2"/>
</dbReference>
<keyword evidence="17" id="KW-0472">Membrane</keyword>
<feature type="domain" description="RING-type" evidence="20">
    <location>
        <begin position="330"/>
        <end position="553"/>
    </location>
</feature>
<dbReference type="SUPFAM" id="SSF51206">
    <property type="entry name" value="cAMP-binding domain-like"/>
    <property type="match status" value="2"/>
</dbReference>
<keyword evidence="5" id="KW-0808">Transferase</keyword>
<evidence type="ECO:0000259" key="19">
    <source>
        <dbReference type="PROSITE" id="PS50042"/>
    </source>
</evidence>
<comment type="cofactor">
    <cofactor evidence="1">
        <name>Mg(2+)</name>
        <dbReference type="ChEBI" id="CHEBI:18420"/>
    </cofactor>
</comment>
<dbReference type="PANTHER" id="PTHR24353:SF37">
    <property type="entry name" value="CAMP-DEPENDENT PROTEIN KINASE CATALYTIC SUBUNIT PRKX"/>
    <property type="match status" value="1"/>
</dbReference>
<reference evidence="21" key="1">
    <citation type="submission" date="2022-10" db="EMBL/GenBank/DDBJ databases">
        <authorList>
            <person name="Chen Y."/>
            <person name="Dougan E. K."/>
            <person name="Chan C."/>
            <person name="Rhodes N."/>
            <person name="Thang M."/>
        </authorList>
    </citation>
    <scope>NUCLEOTIDE SEQUENCE</scope>
</reference>
<dbReference type="PRINTS" id="PR00103">
    <property type="entry name" value="CAMPKINASE"/>
</dbReference>
<evidence type="ECO:0000313" key="23">
    <source>
        <dbReference type="Proteomes" id="UP001152797"/>
    </source>
</evidence>
<evidence type="ECO:0000256" key="16">
    <source>
        <dbReference type="ARBA" id="ARBA00024113"/>
    </source>
</evidence>
<dbReference type="SMART" id="SM00100">
    <property type="entry name" value="cNMP"/>
    <property type="match status" value="2"/>
</dbReference>
<dbReference type="CDD" id="cd00038">
    <property type="entry name" value="CAP_ED"/>
    <property type="match status" value="2"/>
</dbReference>
<keyword evidence="17" id="KW-0812">Transmembrane</keyword>
<dbReference type="InterPro" id="IPR018490">
    <property type="entry name" value="cNMP-bd_dom_sf"/>
</dbReference>
<evidence type="ECO:0000256" key="8">
    <source>
        <dbReference type="ARBA" id="ARBA00022741"/>
    </source>
</evidence>
<dbReference type="Gene3D" id="1.20.120.1750">
    <property type="match status" value="1"/>
</dbReference>
<dbReference type="GO" id="GO:0008270">
    <property type="term" value="F:zinc ion binding"/>
    <property type="evidence" value="ECO:0007669"/>
    <property type="project" value="UniProtKB-KW"/>
</dbReference>
<feature type="domain" description="Cyclic nucleotide-binding" evidence="19">
    <location>
        <begin position="74"/>
        <end position="159"/>
    </location>
</feature>
<dbReference type="CDD" id="cd20336">
    <property type="entry name" value="Rcat_RBR"/>
    <property type="match status" value="1"/>
</dbReference>
<dbReference type="Pfam" id="PF00069">
    <property type="entry name" value="Pkinase"/>
    <property type="match status" value="1"/>
</dbReference>
<sequence length="1223" mass="135089">MEPPNPKHDGQSLFLVSLACFGLRPSKLSRTATVKALIDAGVWGANGHNFKQVLAQNAANRQADNLKFLDSIKVFDGLNQKQKDQIALAAFSESFDAGQRVATQGEALAAIYFVKKGGLAVMAGGEVKADGKFSGGKEEHHLSSGEYIGAALLLSAKTRPLWENTLLADAKSAKTELLCISVKDLKEILGNNLAKILETALVNKGLRMCPVMSQFSSTQRNDIAKAIVIKDLAAGGTVEEGVRYIVVLEGTVTGMYKEEEVTDNWWSVKQHKFAFAGMCSHVMELPRANTSPLPHAVDAPDVPRSASLGSATPARGARKAVAVPSLAPRREFQCRICLQLCDGCIQRSFTDCAVPDVHAVCEHCLRSYLQGRIEERRVKQLQCPLYGREGCVAEIRPEDLQVLPEATLHKYHRFKAMEEDPTLRECPECLELVKPQLQRDVEAEVLAIEATMCCSQGHRFCYYHSNAHPIGDGFCEEYSKRETAEAREAMKSQGAKECPRCQTQILKHDGCNHMVCVACQCHWCWTRGADLTGRMNLGWHYNPANPNGCMQFSALEKKGSQCHQVLTVVARAIALPGALLGFLIFWTTLPLWAICGVGVLVALLLLLLVGCAWCSATVPCVCGLCCFGLSDAQAELILCAPCHSCWASVECLLGGLAPEEVTLERAQWLEDGGLLESDSSSKVQSRKSGLLGPVPGVRNGARVGFLTKEGLLSALKELGLAAIGNAEEASDLTRKLIVAKKVHIFRHLSSEQITKLVQSFVLQRYRQGAHVIKQGEVGSSFFVIASGDVKVEINGKFIRAELETGTMTKNSYFGERALLFDEPRTATVEVSSPEAELWSIEKSTFSSIVKGKMQQELMHRIRLQDTDFTMKEWPGRGLLLDIRWEDLKTVRVIGAGAAGVVRLVMNKKTGADRRSVSVGHAVAGQQRLQQRLGDCGFLDRPWLRYALKRVRKSQGKIPVEVKRECELLKAQEHPFIMRLVQTFETTKSVYILTELITGGELHGAIREIPTVLSRTQAQFYTGCLIIVLEELSEKNIVYRDLKPENVMLDAQGYLKLIDFGIAKKLDEGKTRTFTMIGTPHYMAPEIMRGHGYGTEVDLWSLGIILFEFVCGYLPFADELDDPTEVCTAVLKDPLEFHSRFKDDKCKSVIQGMLNRQPKKRLGAGMNGWEDIRNCEFFLIGHQGSTLFDKIMGRELEAPVMPKGEKYCEPTDVDFTLSDEAELG</sequence>
<keyword evidence="14" id="KW-0460">Magnesium</keyword>
<feature type="transmembrane region" description="Helical" evidence="17">
    <location>
        <begin position="591"/>
        <end position="610"/>
    </location>
</feature>
<dbReference type="Gene3D" id="3.30.40.10">
    <property type="entry name" value="Zinc/RING finger domain, C3HC4 (zinc finger)"/>
    <property type="match status" value="1"/>
</dbReference>
<dbReference type="Proteomes" id="UP001152797">
    <property type="component" value="Unassembled WGS sequence"/>
</dbReference>
<evidence type="ECO:0000259" key="18">
    <source>
        <dbReference type="PROSITE" id="PS50011"/>
    </source>
</evidence>
<keyword evidence="10 22" id="KW-0418">Kinase</keyword>
<dbReference type="SUPFAM" id="SSF57850">
    <property type="entry name" value="RING/U-box"/>
    <property type="match status" value="1"/>
</dbReference>
<accession>A0A9P1FL46</accession>